<dbReference type="InterPro" id="IPR043472">
    <property type="entry name" value="Macro_dom-like"/>
</dbReference>
<dbReference type="SMART" id="SM00506">
    <property type="entry name" value="A1pp"/>
    <property type="match status" value="1"/>
</dbReference>
<gene>
    <name evidence="3" type="ORF">MAR_016802</name>
</gene>
<dbReference type="Gene3D" id="3.40.220.10">
    <property type="entry name" value="Leucine Aminopeptidase, subunit E, domain 1"/>
    <property type="match status" value="1"/>
</dbReference>
<proteinExistence type="predicted"/>
<feature type="compositionally biased region" description="Acidic residues" evidence="1">
    <location>
        <begin position="1"/>
        <end position="12"/>
    </location>
</feature>
<reference evidence="3" key="1">
    <citation type="submission" date="2022-11" db="EMBL/GenBank/DDBJ databases">
        <title>Centuries of genome instability and evolution in soft-shell clam transmissible cancer (bioRxiv).</title>
        <authorList>
            <person name="Hart S.F.M."/>
            <person name="Yonemitsu M.A."/>
            <person name="Giersch R.M."/>
            <person name="Beal B.F."/>
            <person name="Arriagada G."/>
            <person name="Davis B.W."/>
            <person name="Ostrander E.A."/>
            <person name="Goff S.P."/>
            <person name="Metzger M.J."/>
        </authorList>
    </citation>
    <scope>NUCLEOTIDE SEQUENCE</scope>
    <source>
        <strain evidence="3">MELC-2E11</strain>
        <tissue evidence="3">Siphon/mantle</tissue>
    </source>
</reference>
<name>A0ABY7EEK1_MYAAR</name>
<sequence length="276" mass="30251">MEEQTNEPNEEQGTERVSRARELDEHNGQVKIVVHGVEAGEPGCEDSTAQRTDCTGSKKHCVVYKLCDKQEELVDAWTELFKEYIEADKVEVYQGDIFYEGPAADAIVSPANSFGDMDGGIDLDRLQKKIREEFNGELLVGQATILPTMEDLSIVDWSKYNCGEPIKYLISAPTMRVPETIAETVNPYLAFRAVILAVDEFNKTASEPIRSVLCPGLGTAVGKMPQDRCAYQYGENGEEKNDPPKSDTKLTDPTKPPPTEPGTTGAAGDDDASTPV</sequence>
<evidence type="ECO:0000256" key="1">
    <source>
        <dbReference type="SAM" id="MobiDB-lite"/>
    </source>
</evidence>
<feature type="compositionally biased region" description="Basic and acidic residues" evidence="1">
    <location>
        <begin position="13"/>
        <end position="25"/>
    </location>
</feature>
<dbReference type="InterPro" id="IPR002589">
    <property type="entry name" value="Macro_dom"/>
</dbReference>
<dbReference type="PROSITE" id="PS51154">
    <property type="entry name" value="MACRO"/>
    <property type="match status" value="1"/>
</dbReference>
<organism evidence="3 4">
    <name type="scientific">Mya arenaria</name>
    <name type="common">Soft-shell clam</name>
    <dbReference type="NCBI Taxonomy" id="6604"/>
    <lineage>
        <taxon>Eukaryota</taxon>
        <taxon>Metazoa</taxon>
        <taxon>Spiralia</taxon>
        <taxon>Lophotrochozoa</taxon>
        <taxon>Mollusca</taxon>
        <taxon>Bivalvia</taxon>
        <taxon>Autobranchia</taxon>
        <taxon>Heteroconchia</taxon>
        <taxon>Euheterodonta</taxon>
        <taxon>Imparidentia</taxon>
        <taxon>Neoheterodontei</taxon>
        <taxon>Myida</taxon>
        <taxon>Myoidea</taxon>
        <taxon>Myidae</taxon>
        <taxon>Mya</taxon>
    </lineage>
</organism>
<feature type="region of interest" description="Disordered" evidence="1">
    <location>
        <begin position="1"/>
        <end position="25"/>
    </location>
</feature>
<dbReference type="EMBL" id="CP111017">
    <property type="protein sequence ID" value="WAR06844.1"/>
    <property type="molecule type" value="Genomic_DNA"/>
</dbReference>
<keyword evidence="4" id="KW-1185">Reference proteome</keyword>
<accession>A0ABY7EEK1</accession>
<dbReference type="Proteomes" id="UP001164746">
    <property type="component" value="Chromosome 6"/>
</dbReference>
<protein>
    <recommendedName>
        <fullName evidence="2">Macro domain-containing protein</fullName>
    </recommendedName>
</protein>
<evidence type="ECO:0000313" key="3">
    <source>
        <dbReference type="EMBL" id="WAR06844.1"/>
    </source>
</evidence>
<evidence type="ECO:0000313" key="4">
    <source>
        <dbReference type="Proteomes" id="UP001164746"/>
    </source>
</evidence>
<dbReference type="SUPFAM" id="SSF52949">
    <property type="entry name" value="Macro domain-like"/>
    <property type="match status" value="1"/>
</dbReference>
<feature type="compositionally biased region" description="Basic and acidic residues" evidence="1">
    <location>
        <begin position="237"/>
        <end position="252"/>
    </location>
</feature>
<feature type="domain" description="Macro" evidence="2">
    <location>
        <begin position="77"/>
        <end position="276"/>
    </location>
</feature>
<feature type="region of interest" description="Disordered" evidence="1">
    <location>
        <begin position="231"/>
        <end position="276"/>
    </location>
</feature>
<evidence type="ECO:0000259" key="2">
    <source>
        <dbReference type="PROSITE" id="PS51154"/>
    </source>
</evidence>